<name>A0AAV0BWH4_PHAPC</name>
<reference evidence="3" key="1">
    <citation type="submission" date="2022-06" db="EMBL/GenBank/DDBJ databases">
        <authorList>
            <consortium name="SYNGENTA / RWTH Aachen University"/>
        </authorList>
    </citation>
    <scope>NUCLEOTIDE SEQUENCE</scope>
</reference>
<dbReference type="Gene3D" id="3.60.10.10">
    <property type="entry name" value="Endonuclease/exonuclease/phosphatase"/>
    <property type="match status" value="1"/>
</dbReference>
<accession>A0AAV0BWH4</accession>
<comment type="caution">
    <text evidence="3">The sequence shown here is derived from an EMBL/GenBank/DDBJ whole genome shotgun (WGS) entry which is preliminary data.</text>
</comment>
<feature type="compositionally biased region" description="Acidic residues" evidence="1">
    <location>
        <begin position="617"/>
        <end position="635"/>
    </location>
</feature>
<dbReference type="PANTHER" id="PTHR11200">
    <property type="entry name" value="INOSITOL 5-PHOSPHATASE"/>
    <property type="match status" value="1"/>
</dbReference>
<dbReference type="GO" id="GO:0004439">
    <property type="term" value="F:phosphatidylinositol-4,5-bisphosphate 5-phosphatase activity"/>
    <property type="evidence" value="ECO:0007669"/>
    <property type="project" value="TreeGrafter"/>
</dbReference>
<dbReference type="InterPro" id="IPR000300">
    <property type="entry name" value="IPPc"/>
</dbReference>
<proteinExistence type="predicted"/>
<dbReference type="AlphaFoldDB" id="A0AAV0BWH4"/>
<gene>
    <name evidence="3" type="ORF">PPACK8108_LOCUS25826</name>
</gene>
<dbReference type="SUPFAM" id="SSF56219">
    <property type="entry name" value="DNase I-like"/>
    <property type="match status" value="1"/>
</dbReference>
<dbReference type="SMART" id="SM00128">
    <property type="entry name" value="IPPc"/>
    <property type="match status" value="1"/>
</dbReference>
<keyword evidence="4" id="KW-1185">Reference proteome</keyword>
<feature type="region of interest" description="Disordered" evidence="1">
    <location>
        <begin position="589"/>
        <end position="637"/>
    </location>
</feature>
<organism evidence="3 4">
    <name type="scientific">Phakopsora pachyrhizi</name>
    <name type="common">Asian soybean rust disease fungus</name>
    <dbReference type="NCBI Taxonomy" id="170000"/>
    <lineage>
        <taxon>Eukaryota</taxon>
        <taxon>Fungi</taxon>
        <taxon>Dikarya</taxon>
        <taxon>Basidiomycota</taxon>
        <taxon>Pucciniomycotina</taxon>
        <taxon>Pucciniomycetes</taxon>
        <taxon>Pucciniales</taxon>
        <taxon>Phakopsoraceae</taxon>
        <taxon>Phakopsora</taxon>
    </lineage>
</organism>
<dbReference type="InterPro" id="IPR046985">
    <property type="entry name" value="IP5"/>
</dbReference>
<evidence type="ECO:0000313" key="4">
    <source>
        <dbReference type="Proteomes" id="UP001153365"/>
    </source>
</evidence>
<dbReference type="Gene3D" id="2.60.40.10">
    <property type="entry name" value="Immunoglobulins"/>
    <property type="match status" value="1"/>
</dbReference>
<feature type="region of interest" description="Disordered" evidence="1">
    <location>
        <begin position="90"/>
        <end position="110"/>
    </location>
</feature>
<keyword evidence="3" id="KW-0378">Hydrolase</keyword>
<evidence type="ECO:0000259" key="2">
    <source>
        <dbReference type="SMART" id="SM00128"/>
    </source>
</evidence>
<feature type="compositionally biased region" description="Basic and acidic residues" evidence="1">
    <location>
        <begin position="605"/>
        <end position="614"/>
    </location>
</feature>
<dbReference type="GO" id="GO:0004519">
    <property type="term" value="F:endonuclease activity"/>
    <property type="evidence" value="ECO:0007669"/>
    <property type="project" value="UniProtKB-KW"/>
</dbReference>
<dbReference type="InterPro" id="IPR036691">
    <property type="entry name" value="Endo/exonu/phosph_ase_sf"/>
</dbReference>
<keyword evidence="3" id="KW-0540">Nuclease</keyword>
<protein>
    <submittedName>
        <fullName evidence="3">Endonuclease/exonuclease/phosphatase</fullName>
    </submittedName>
</protein>
<dbReference type="InterPro" id="IPR013783">
    <property type="entry name" value="Ig-like_fold"/>
</dbReference>
<dbReference type="PANTHER" id="PTHR11200:SF300">
    <property type="entry name" value="TYPE II INOSITOL 1,4,5-TRISPHOSPHATE 5-PHOSPHATASE"/>
    <property type="match status" value="1"/>
</dbReference>
<evidence type="ECO:0000313" key="3">
    <source>
        <dbReference type="EMBL" id="CAH7690471.1"/>
    </source>
</evidence>
<evidence type="ECO:0000256" key="1">
    <source>
        <dbReference type="SAM" id="MobiDB-lite"/>
    </source>
</evidence>
<dbReference type="Pfam" id="PF22669">
    <property type="entry name" value="Exo_endo_phos2"/>
    <property type="match status" value="1"/>
</dbReference>
<sequence>MIRFINLSLALRCRFSVAGNQLIEVSSDDRQALKDVITEVRRLTSIAKDRQLQRDDLMGPWLDRYTSRKKTFGIGSESIEDKTLSAQDQLSKLLSSPPVSPSPTATTSPTIIVPKPLSIAPDLPEWRQNWLNERLRELEDEYVTSEKIKVRVGTWNVYGKQPTESLQEWLMPEEERDDGADIYVICLQEIDDTSEAYIRYTPFRENHWCEVVHKTLESRHENQRVIKVANQQLIGLLIVVYIKESLFKDVSDVSTSYLGTGTLGMGNKGATAVRLRFCDTYLTFINSHLAAFQEQYEARNRDYFEICRRLSFPTIDRRKFQLDSIPKLKFLGSGPTSPSPTCDIFQTGHLIWAGDLNYRVNMSSKEARALVESSSLEDINVLLSKDQLKQQIELGKAFQHFQEGSIEFKPTYKFDVGRSIYDSSEKQRTPSYTDRILYLPGRTNSIEVLSYQSYPNIKLSDHKPVGSTMMVEVFRIQKDRRDELQYGLLRELDGLENEAVPDVSIEPESLDFKVNKVGDDLGGLIGSSIFIRNIKKFNVSWQILDKPGEVRASEDWLRISQLSGVLQPGCFEQVHFVVDPIGVDQRRNELYNSSSYSQPKKKKKKDEEERRTSDEFNGQDEHEEDEEDEENEEVNDVVVLSVEGGRDIFIPVNVTF</sequence>
<dbReference type="GO" id="GO:0046856">
    <property type="term" value="P:phosphatidylinositol dephosphorylation"/>
    <property type="evidence" value="ECO:0007669"/>
    <property type="project" value="InterPro"/>
</dbReference>
<keyword evidence="3" id="KW-0255">Endonuclease</keyword>
<dbReference type="Proteomes" id="UP001153365">
    <property type="component" value="Unassembled WGS sequence"/>
</dbReference>
<feature type="domain" description="Inositol polyphosphate-related phosphatase" evidence="2">
    <location>
        <begin position="146"/>
        <end position="477"/>
    </location>
</feature>
<dbReference type="EMBL" id="CALTRL010006299">
    <property type="protein sequence ID" value="CAH7690471.1"/>
    <property type="molecule type" value="Genomic_DNA"/>
</dbReference>